<feature type="compositionally biased region" description="Low complexity" evidence="1">
    <location>
        <begin position="31"/>
        <end position="44"/>
    </location>
</feature>
<evidence type="ECO:0000313" key="4">
    <source>
        <dbReference type="Proteomes" id="UP000067626"/>
    </source>
</evidence>
<evidence type="ECO:0000256" key="2">
    <source>
        <dbReference type="SAM" id="SignalP"/>
    </source>
</evidence>
<feature type="region of interest" description="Disordered" evidence="1">
    <location>
        <begin position="26"/>
        <end position="103"/>
    </location>
</feature>
<feature type="compositionally biased region" description="Pro residues" evidence="1">
    <location>
        <begin position="87"/>
        <end position="99"/>
    </location>
</feature>
<reference evidence="3 4" key="1">
    <citation type="submission" date="2015-07" db="EMBL/GenBank/DDBJ databases">
        <title>Genome analysis of myxobacterium Chondromyces crocatus Cm c5 reveals a high potential for natural compound synthesis and the genetic basis for the loss of fruiting body formation.</title>
        <authorList>
            <person name="Zaburannyi N."/>
            <person name="Bunk B."/>
            <person name="Maier J."/>
            <person name="Overmann J."/>
            <person name="Mueller R."/>
        </authorList>
    </citation>
    <scope>NUCLEOTIDE SEQUENCE [LARGE SCALE GENOMIC DNA]</scope>
    <source>
        <strain evidence="3 4">Cm c5</strain>
    </source>
</reference>
<dbReference type="AlphaFoldDB" id="A0A0K1EMK2"/>
<organism evidence="3 4">
    <name type="scientific">Chondromyces crocatus</name>
    <dbReference type="NCBI Taxonomy" id="52"/>
    <lineage>
        <taxon>Bacteria</taxon>
        <taxon>Pseudomonadati</taxon>
        <taxon>Myxococcota</taxon>
        <taxon>Polyangia</taxon>
        <taxon>Polyangiales</taxon>
        <taxon>Polyangiaceae</taxon>
        <taxon>Chondromyces</taxon>
    </lineage>
</organism>
<proteinExistence type="predicted"/>
<feature type="signal peptide" evidence="2">
    <location>
        <begin position="1"/>
        <end position="28"/>
    </location>
</feature>
<gene>
    <name evidence="3" type="ORF">CMC5_063530</name>
</gene>
<dbReference type="STRING" id="52.CMC5_063530"/>
<keyword evidence="4" id="KW-1185">Reference proteome</keyword>
<dbReference type="EMBL" id="CP012159">
    <property type="protein sequence ID" value="AKT42130.1"/>
    <property type="molecule type" value="Genomic_DNA"/>
</dbReference>
<feature type="chain" id="PRO_5005459707" evidence="2">
    <location>
        <begin position="29"/>
        <end position="212"/>
    </location>
</feature>
<evidence type="ECO:0000313" key="3">
    <source>
        <dbReference type="EMBL" id="AKT42130.1"/>
    </source>
</evidence>
<name>A0A0K1EMK2_CHOCO</name>
<dbReference type="RefSeq" id="WP_050433802.1">
    <property type="nucleotide sequence ID" value="NZ_CP012159.1"/>
</dbReference>
<protein>
    <submittedName>
        <fullName evidence="3">Uncharacterized protein</fullName>
    </submittedName>
</protein>
<dbReference type="KEGG" id="ccro:CMC5_063530"/>
<evidence type="ECO:0000256" key="1">
    <source>
        <dbReference type="SAM" id="MobiDB-lite"/>
    </source>
</evidence>
<dbReference type="Proteomes" id="UP000067626">
    <property type="component" value="Chromosome"/>
</dbReference>
<sequence length="212" mass="20159">MRLKMGSNLASALLVVSLQITSAETARADSAQQQPPAGQDAPPATSAGMPSPEATAASGPTEGTAGETRVTATLQGAEGGPTAAPGPLAPPPGPTPAEAPPAMQRRPGLMAAGISLSAVGLFTGGLGAIALGTCAGAPSRADRAGGDASGSQGREGGCLTGLSWGLVIGGTAAMAVGVPLLVIGARKVPVQAAQGAATLLVGPGSVGVRVTM</sequence>
<accession>A0A0K1EMK2</accession>
<keyword evidence="2" id="KW-0732">Signal</keyword>